<dbReference type="InterPro" id="IPR016193">
    <property type="entry name" value="Cytidine_deaminase-like"/>
</dbReference>
<dbReference type="InterPro" id="IPR004794">
    <property type="entry name" value="Eubact_RibD"/>
</dbReference>
<organism evidence="18 19">
    <name type="scientific">Flavobacterium cupreum</name>
    <dbReference type="NCBI Taxonomy" id="2133766"/>
    <lineage>
        <taxon>Bacteria</taxon>
        <taxon>Pseudomonadati</taxon>
        <taxon>Bacteroidota</taxon>
        <taxon>Flavobacteriia</taxon>
        <taxon>Flavobacteriales</taxon>
        <taxon>Flavobacteriaceae</taxon>
        <taxon>Flavobacterium</taxon>
    </lineage>
</organism>
<dbReference type="InterPro" id="IPR024072">
    <property type="entry name" value="DHFR-like_dom_sf"/>
</dbReference>
<dbReference type="GO" id="GO:0009231">
    <property type="term" value="P:riboflavin biosynthetic process"/>
    <property type="evidence" value="ECO:0007669"/>
    <property type="project" value="UniProtKB-UniPathway"/>
</dbReference>
<dbReference type="EC" id="3.5.4.26" evidence="13"/>
<feature type="binding site" evidence="16">
    <location>
        <position position="51"/>
    </location>
    <ligand>
        <name>Zn(2+)</name>
        <dbReference type="ChEBI" id="CHEBI:29105"/>
        <note>catalytic</note>
    </ligand>
</feature>
<dbReference type="InterPro" id="IPR050765">
    <property type="entry name" value="Riboflavin_Biosynth_HTPR"/>
</dbReference>
<dbReference type="GO" id="GO:0008270">
    <property type="term" value="F:zinc ion binding"/>
    <property type="evidence" value="ECO:0007669"/>
    <property type="project" value="InterPro"/>
</dbReference>
<comment type="caution">
    <text evidence="18">The sequence shown here is derived from an EMBL/GenBank/DDBJ whole genome shotgun (WGS) entry which is preliminary data.</text>
</comment>
<dbReference type="PANTHER" id="PTHR38011">
    <property type="entry name" value="DIHYDROFOLATE REDUCTASE FAMILY PROTEIN (AFU_ORTHOLOGUE AFUA_8G06820)"/>
    <property type="match status" value="1"/>
</dbReference>
<dbReference type="PROSITE" id="PS00903">
    <property type="entry name" value="CYT_DCMP_DEAMINASES_1"/>
    <property type="match status" value="1"/>
</dbReference>
<evidence type="ECO:0000256" key="2">
    <source>
        <dbReference type="ARBA" id="ARBA00004882"/>
    </source>
</evidence>
<evidence type="ECO:0000313" key="18">
    <source>
        <dbReference type="EMBL" id="RUT69021.1"/>
    </source>
</evidence>
<keyword evidence="6 13" id="KW-0686">Riboflavin biosynthesis</keyword>
<feature type="binding site" evidence="15">
    <location>
        <position position="204"/>
    </location>
    <ligand>
        <name>NADP(+)</name>
        <dbReference type="ChEBI" id="CHEBI:58349"/>
    </ligand>
</feature>
<feature type="binding site" evidence="16">
    <location>
        <position position="87"/>
    </location>
    <ligand>
        <name>Zn(2+)</name>
        <dbReference type="ChEBI" id="CHEBI:29105"/>
        <note>catalytic</note>
    </ligand>
</feature>
<name>A0A434A3Q6_9FLAO</name>
<keyword evidence="10 13" id="KW-0521">NADP</keyword>
<feature type="binding site" evidence="16">
    <location>
        <position position="78"/>
    </location>
    <ligand>
        <name>Zn(2+)</name>
        <dbReference type="ChEBI" id="CHEBI:29105"/>
        <note>catalytic</note>
    </ligand>
</feature>
<comment type="similarity">
    <text evidence="4 13">In the N-terminal section; belongs to the cytidine and deoxycytidylate deaminase family.</text>
</comment>
<gene>
    <name evidence="18" type="primary">ribD</name>
    <name evidence="18" type="ORF">D0817_17605</name>
</gene>
<dbReference type="PIRSF" id="PIRSF006769">
    <property type="entry name" value="RibD"/>
    <property type="match status" value="1"/>
</dbReference>
<dbReference type="Pfam" id="PF01872">
    <property type="entry name" value="RibD_C"/>
    <property type="match status" value="1"/>
</dbReference>
<evidence type="ECO:0000256" key="10">
    <source>
        <dbReference type="ARBA" id="ARBA00022857"/>
    </source>
</evidence>
<evidence type="ECO:0000256" key="6">
    <source>
        <dbReference type="ARBA" id="ARBA00022619"/>
    </source>
</evidence>
<dbReference type="UniPathway" id="UPA00275">
    <property type="reaction ID" value="UER00401"/>
</dbReference>
<evidence type="ECO:0000313" key="19">
    <source>
        <dbReference type="Proteomes" id="UP000288102"/>
    </source>
</evidence>
<dbReference type="AlphaFoldDB" id="A0A434A3Q6"/>
<evidence type="ECO:0000256" key="5">
    <source>
        <dbReference type="ARBA" id="ARBA00007417"/>
    </source>
</evidence>
<dbReference type="Gene3D" id="3.40.140.10">
    <property type="entry name" value="Cytidine Deaminase, domain 2"/>
    <property type="match status" value="1"/>
</dbReference>
<dbReference type="EC" id="1.1.1.193" evidence="13"/>
<comment type="pathway">
    <text evidence="3 13">Cofactor biosynthesis; riboflavin biosynthesis; 5-amino-6-(D-ribitylamino)uracil from GTP: step 3/4.</text>
</comment>
<evidence type="ECO:0000256" key="15">
    <source>
        <dbReference type="PIRSR" id="PIRSR006769-2"/>
    </source>
</evidence>
<evidence type="ECO:0000256" key="12">
    <source>
        <dbReference type="ARBA" id="ARBA00023268"/>
    </source>
</evidence>
<dbReference type="OrthoDB" id="9800865at2"/>
<keyword evidence="9 13" id="KW-0862">Zinc</keyword>
<dbReference type="InterPro" id="IPR002125">
    <property type="entry name" value="CMP_dCMP_dom"/>
</dbReference>
<evidence type="ECO:0000256" key="14">
    <source>
        <dbReference type="PIRSR" id="PIRSR006769-1"/>
    </source>
</evidence>
<accession>A0A434A3Q6</accession>
<feature type="binding site" evidence="15">
    <location>
        <position position="157"/>
    </location>
    <ligand>
        <name>NADP(+)</name>
        <dbReference type="ChEBI" id="CHEBI:58349"/>
    </ligand>
</feature>
<dbReference type="NCBIfam" id="TIGR00326">
    <property type="entry name" value="eubact_ribD"/>
    <property type="match status" value="1"/>
</dbReference>
<dbReference type="Proteomes" id="UP000288102">
    <property type="component" value="Unassembled WGS sequence"/>
</dbReference>
<comment type="catalytic activity">
    <reaction evidence="13">
        <text>2,5-diamino-6-hydroxy-4-(5-phosphoribosylamino)-pyrimidine + H2O + H(+) = 5-amino-6-(5-phospho-D-ribosylamino)uracil + NH4(+)</text>
        <dbReference type="Rhea" id="RHEA:21868"/>
        <dbReference type="ChEBI" id="CHEBI:15377"/>
        <dbReference type="ChEBI" id="CHEBI:15378"/>
        <dbReference type="ChEBI" id="CHEBI:28938"/>
        <dbReference type="ChEBI" id="CHEBI:58453"/>
        <dbReference type="ChEBI" id="CHEBI:58614"/>
        <dbReference type="EC" id="3.5.4.26"/>
    </reaction>
</comment>
<evidence type="ECO:0000256" key="3">
    <source>
        <dbReference type="ARBA" id="ARBA00004910"/>
    </source>
</evidence>
<dbReference type="EMBL" id="QWDM01000012">
    <property type="protein sequence ID" value="RUT69021.1"/>
    <property type="molecule type" value="Genomic_DNA"/>
</dbReference>
<evidence type="ECO:0000259" key="17">
    <source>
        <dbReference type="PROSITE" id="PS51747"/>
    </source>
</evidence>
<feature type="active site" description="Proton donor" evidence="14">
    <location>
        <position position="53"/>
    </location>
</feature>
<dbReference type="PROSITE" id="PS51747">
    <property type="entry name" value="CYT_DCMP_DEAMINASES_2"/>
    <property type="match status" value="1"/>
</dbReference>
<dbReference type="InterPro" id="IPR016192">
    <property type="entry name" value="APOBEC/CMP_deaminase_Zn-bd"/>
</dbReference>
<feature type="binding site" evidence="15">
    <location>
        <position position="212"/>
    </location>
    <ligand>
        <name>substrate</name>
    </ligand>
</feature>
<protein>
    <recommendedName>
        <fullName evidence="13">Riboflavin biosynthesis protein RibD</fullName>
    </recommendedName>
    <domain>
        <recommendedName>
            <fullName evidence="13">Diaminohydroxyphosphoribosylaminopyrimidine deaminase</fullName>
            <shortName evidence="13">DRAP deaminase</shortName>
            <ecNumber evidence="13">3.5.4.26</ecNumber>
        </recommendedName>
        <alternativeName>
            <fullName evidence="13">Riboflavin-specific deaminase</fullName>
        </alternativeName>
    </domain>
    <domain>
        <recommendedName>
            <fullName evidence="13">5-amino-6-(5-phosphoribosylamino)uracil reductase</fullName>
            <ecNumber evidence="13">1.1.1.193</ecNumber>
        </recommendedName>
        <alternativeName>
            <fullName evidence="13">HTP reductase</fullName>
        </alternativeName>
    </domain>
</protein>
<feature type="binding site" evidence="15">
    <location>
        <position position="215"/>
    </location>
    <ligand>
        <name>substrate</name>
    </ligand>
</feature>
<evidence type="ECO:0000256" key="4">
    <source>
        <dbReference type="ARBA" id="ARBA00005259"/>
    </source>
</evidence>
<dbReference type="InterPro" id="IPR002734">
    <property type="entry name" value="RibDG_C"/>
</dbReference>
<keyword evidence="11 13" id="KW-0560">Oxidoreductase</keyword>
<evidence type="ECO:0000256" key="11">
    <source>
        <dbReference type="ARBA" id="ARBA00023002"/>
    </source>
</evidence>
<evidence type="ECO:0000256" key="9">
    <source>
        <dbReference type="ARBA" id="ARBA00022833"/>
    </source>
</evidence>
<dbReference type="GO" id="GO:0008703">
    <property type="term" value="F:5-amino-6-(5-phosphoribosylamino)uracil reductase activity"/>
    <property type="evidence" value="ECO:0007669"/>
    <property type="project" value="UniProtKB-EC"/>
</dbReference>
<feature type="binding site" evidence="15">
    <location>
        <position position="192"/>
    </location>
    <ligand>
        <name>substrate</name>
    </ligand>
</feature>
<dbReference type="GO" id="GO:0008835">
    <property type="term" value="F:diaminohydroxyphosphoribosylaminopyrimidine deaminase activity"/>
    <property type="evidence" value="ECO:0007669"/>
    <property type="project" value="UniProtKB-EC"/>
</dbReference>
<keyword evidence="19" id="KW-1185">Reference proteome</keyword>
<dbReference type="RefSeq" id="WP_127339644.1">
    <property type="nucleotide sequence ID" value="NZ_QWDM01000012.1"/>
</dbReference>
<comment type="similarity">
    <text evidence="5 13">In the C-terminal section; belongs to the HTP reductase family.</text>
</comment>
<comment type="catalytic activity">
    <reaction evidence="13">
        <text>5-amino-6-(5-phospho-D-ribitylamino)uracil + NADP(+) = 5-amino-6-(5-phospho-D-ribosylamino)uracil + NADPH + H(+)</text>
        <dbReference type="Rhea" id="RHEA:17845"/>
        <dbReference type="ChEBI" id="CHEBI:15378"/>
        <dbReference type="ChEBI" id="CHEBI:57783"/>
        <dbReference type="ChEBI" id="CHEBI:58349"/>
        <dbReference type="ChEBI" id="CHEBI:58421"/>
        <dbReference type="ChEBI" id="CHEBI:58453"/>
        <dbReference type="EC" id="1.1.1.193"/>
    </reaction>
</comment>
<dbReference type="CDD" id="cd01284">
    <property type="entry name" value="Riboflavin_deaminase-reductase"/>
    <property type="match status" value="1"/>
</dbReference>
<evidence type="ECO:0000256" key="1">
    <source>
        <dbReference type="ARBA" id="ARBA00002151"/>
    </source>
</evidence>
<comment type="function">
    <text evidence="1 13">Converts 2,5-diamino-6-(ribosylamino)-4(3h)-pyrimidinone 5'-phosphate into 5-amino-6-(ribosylamino)-2,4(1h,3h)-pyrimidinedione 5'-phosphate.</text>
</comment>
<dbReference type="Pfam" id="PF00383">
    <property type="entry name" value="dCMP_cyt_deam_1"/>
    <property type="match status" value="1"/>
</dbReference>
<feature type="domain" description="CMP/dCMP-type deaminase" evidence="17">
    <location>
        <begin position="2"/>
        <end position="126"/>
    </location>
</feature>
<proteinExistence type="inferred from homology"/>
<evidence type="ECO:0000256" key="8">
    <source>
        <dbReference type="ARBA" id="ARBA00022801"/>
    </source>
</evidence>
<dbReference type="FunFam" id="3.40.140.10:FF:000025">
    <property type="entry name" value="Riboflavin biosynthesis protein RibD"/>
    <property type="match status" value="1"/>
</dbReference>
<evidence type="ECO:0000256" key="16">
    <source>
        <dbReference type="PIRSR" id="PIRSR006769-3"/>
    </source>
</evidence>
<keyword evidence="12" id="KW-0511">Multifunctional enzyme</keyword>
<dbReference type="Gene3D" id="3.40.430.10">
    <property type="entry name" value="Dihydrofolate Reductase, subunit A"/>
    <property type="match status" value="1"/>
</dbReference>
<evidence type="ECO:0000256" key="13">
    <source>
        <dbReference type="PIRNR" id="PIRNR006769"/>
    </source>
</evidence>
<evidence type="ECO:0000256" key="7">
    <source>
        <dbReference type="ARBA" id="ARBA00022723"/>
    </source>
</evidence>
<sequence length="349" mass="39677">MNTEEKYIKRCIELARNGFGTTYPNPMVGSVIVYEDRIIGEGWHKKAGEPHAEVNAIRSVKDKSLLKKATIYVSLEPCSHFGKTPPCCDLIIEHQIPNVVVGTVDPNEKVAGRGIKKIIEAGAKVTVGVLEQECNELNKRFFTYHQKKRPYIILKWAESQDGFLAPEKTGHQDRKPVWITNPYSRQLVHKWRSEEQAILAGTQTIIDDNPKLNVRDWSGNNPVRIILDQNNRIPEDSFIFDNSVKTIVITNSEIASEKENLTFEAIDFNQNIIPQIIDVLYRNQIQSVLIEGGLRTLQTFIDEDIWDEARIFKGKSLFGKGTKAPFLSGKISGKINIENDELTRIRNHD</sequence>
<keyword evidence="7 13" id="KW-0479">Metal-binding</keyword>
<reference evidence="19" key="1">
    <citation type="journal article" date="2019" name="Syst. Appl. Microbiol.">
        <title>Flavobacterium circumlabens sp. nov. and Flavobacterium cupreum sp. nov., two psychrotrophic species isolated from Antarctic environmental samples.</title>
        <authorList>
            <person name="Kralova S."/>
            <person name="Busse H.-J."/>
            <person name="Svec P."/>
            <person name="Maslanova I."/>
            <person name="Stankova E."/>
            <person name="Bartak M."/>
            <person name="Sedlacek I."/>
        </authorList>
    </citation>
    <scope>NUCLEOTIDE SEQUENCE [LARGE SCALE GENOMIC DNA]</scope>
    <source>
        <strain evidence="19">CCM 8825</strain>
    </source>
</reference>
<comment type="pathway">
    <text evidence="2 13">Cofactor biosynthesis; riboflavin biosynthesis; 5-amino-6-(D-ribitylamino)uracil from GTP: step 2/4.</text>
</comment>
<dbReference type="SUPFAM" id="SSF53927">
    <property type="entry name" value="Cytidine deaminase-like"/>
    <property type="match status" value="1"/>
</dbReference>
<dbReference type="SUPFAM" id="SSF53597">
    <property type="entry name" value="Dihydrofolate reductase-like"/>
    <property type="match status" value="1"/>
</dbReference>
<comment type="cofactor">
    <cofactor evidence="13 16">
        <name>Zn(2+)</name>
        <dbReference type="ChEBI" id="CHEBI:29105"/>
    </cofactor>
    <text evidence="13 16">Binds 1 zinc ion.</text>
</comment>
<keyword evidence="8 13" id="KW-0378">Hydrolase</keyword>
<dbReference type="PANTHER" id="PTHR38011:SF7">
    <property type="entry name" value="2,5-DIAMINO-6-RIBOSYLAMINO-4(3H)-PYRIMIDINONE 5'-PHOSPHATE REDUCTASE"/>
    <property type="match status" value="1"/>
</dbReference>
<feature type="binding site" evidence="15">
    <location>
        <position position="291"/>
    </location>
    <ligand>
        <name>substrate</name>
    </ligand>
</feature>
<feature type="binding site" evidence="15">
    <location>
        <position position="208"/>
    </location>
    <ligand>
        <name>NADP(+)</name>
        <dbReference type="ChEBI" id="CHEBI:58349"/>
    </ligand>
</feature>
<feature type="binding site" evidence="15">
    <location>
        <position position="178"/>
    </location>
    <ligand>
        <name>NADP(+)</name>
        <dbReference type="ChEBI" id="CHEBI:58349"/>
    </ligand>
</feature>